<evidence type="ECO:0000313" key="1">
    <source>
        <dbReference type="EMBL" id="PYY72568.1"/>
    </source>
</evidence>
<dbReference type="Pfam" id="PF14307">
    <property type="entry name" value="Glyco_tran_WbsX"/>
    <property type="match status" value="1"/>
</dbReference>
<dbReference type="PANTHER" id="PTHR41244:SF1">
    <property type="entry name" value="GLYCOSYLTRANSFERASE"/>
    <property type="match status" value="1"/>
</dbReference>
<reference evidence="1 2" key="1">
    <citation type="journal article" date="2018" name="Appl. Microbiol. Biotechnol.">
        <title>Characterization of the caprolactam degradation pathway in Pseudomonas jessenii using mass spectrometry-based proteomics.</title>
        <authorList>
            <person name="Otzen M."/>
            <person name="Palacio C."/>
            <person name="Janssen D.B."/>
        </authorList>
    </citation>
    <scope>NUCLEOTIDE SEQUENCE [LARGE SCALE GENOMIC DNA]</scope>
    <source>
        <strain evidence="1 2">GO3</strain>
    </source>
</reference>
<evidence type="ECO:0008006" key="3">
    <source>
        <dbReference type="Google" id="ProtNLM"/>
    </source>
</evidence>
<dbReference type="AlphaFoldDB" id="A0A2W0F6M5"/>
<dbReference type="EMBL" id="PDLL01000002">
    <property type="protein sequence ID" value="PYY72568.1"/>
    <property type="molecule type" value="Genomic_DNA"/>
</dbReference>
<name>A0A2W0F6M5_PSEJE</name>
<dbReference type="InterPro" id="IPR032719">
    <property type="entry name" value="WbsX"/>
</dbReference>
<evidence type="ECO:0000313" key="2">
    <source>
        <dbReference type="Proteomes" id="UP000247437"/>
    </source>
</evidence>
<comment type="caution">
    <text evidence="1">The sequence shown here is derived from an EMBL/GenBank/DDBJ whole genome shotgun (WGS) entry which is preliminary data.</text>
</comment>
<protein>
    <recommendedName>
        <fullName evidence="3">Glycosyl transferase family WbsX</fullName>
    </recommendedName>
</protein>
<accession>A0A2W0F6M5</accession>
<dbReference type="PANTHER" id="PTHR41244">
    <property type="entry name" value="RHAMNAN SYNTHESIS F"/>
    <property type="match status" value="1"/>
</dbReference>
<dbReference type="OrthoDB" id="7068720at2"/>
<proteinExistence type="predicted"/>
<organism evidence="1 2">
    <name type="scientific">Pseudomonas jessenii</name>
    <dbReference type="NCBI Taxonomy" id="77298"/>
    <lineage>
        <taxon>Bacteria</taxon>
        <taxon>Pseudomonadati</taxon>
        <taxon>Pseudomonadota</taxon>
        <taxon>Gammaproteobacteria</taxon>
        <taxon>Pseudomonadales</taxon>
        <taxon>Pseudomonadaceae</taxon>
        <taxon>Pseudomonas</taxon>
    </lineage>
</organism>
<dbReference type="Proteomes" id="UP000247437">
    <property type="component" value="Unassembled WGS sequence"/>
</dbReference>
<gene>
    <name evidence="1" type="ORF">CRX42_00565</name>
</gene>
<sequence>MKPYPEREPLLGWYKEGSDEITKTQINWMEKYGINFVAYDWYWDKGTGVKNRTYAIDSFIRSSQNSSIEFSLLWANHTDTPESYEQYDEIVNYWIENYFKRSNYKTIDGKPVVFIFSAEMFAKDAKKFGSTPKKLLNRARLAAQQAGLKGIYFVGSAGADSASITQVLPDQTYDALSAYNYQHSASPMLAERKLSTSYQELSDGYAQNWKFILENSKLPYILPLTSGWDKTPWGGSSDPLHDKSSSTPEQFSDHLKQAKLLLSKNPDKTLNTVVICCWNEFGEGSYIEPTKKFGFKYLEQVKNILK</sequence>
<dbReference type="Gene3D" id="3.20.20.80">
    <property type="entry name" value="Glycosidases"/>
    <property type="match status" value="1"/>
</dbReference>